<dbReference type="EMBL" id="CAJHJT010000056">
    <property type="protein sequence ID" value="CAD7011398.1"/>
    <property type="molecule type" value="Genomic_DNA"/>
</dbReference>
<keyword evidence="2" id="KW-1185">Reference proteome</keyword>
<evidence type="ECO:0000313" key="2">
    <source>
        <dbReference type="Proteomes" id="UP000606786"/>
    </source>
</evidence>
<reference evidence="1" key="1">
    <citation type="submission" date="2020-11" db="EMBL/GenBank/DDBJ databases">
        <authorList>
            <person name="Whitehead M."/>
        </authorList>
    </citation>
    <scope>NUCLEOTIDE SEQUENCE</scope>
    <source>
        <strain evidence="1">EGII</strain>
    </source>
</reference>
<protein>
    <submittedName>
        <fullName evidence="1">(Mediterranean fruit fly) hypothetical protein</fullName>
    </submittedName>
</protein>
<organism evidence="1 2">
    <name type="scientific">Ceratitis capitata</name>
    <name type="common">Mediterranean fruit fly</name>
    <name type="synonym">Tephritis capitata</name>
    <dbReference type="NCBI Taxonomy" id="7213"/>
    <lineage>
        <taxon>Eukaryota</taxon>
        <taxon>Metazoa</taxon>
        <taxon>Ecdysozoa</taxon>
        <taxon>Arthropoda</taxon>
        <taxon>Hexapoda</taxon>
        <taxon>Insecta</taxon>
        <taxon>Pterygota</taxon>
        <taxon>Neoptera</taxon>
        <taxon>Endopterygota</taxon>
        <taxon>Diptera</taxon>
        <taxon>Brachycera</taxon>
        <taxon>Muscomorpha</taxon>
        <taxon>Tephritoidea</taxon>
        <taxon>Tephritidae</taxon>
        <taxon>Ceratitis</taxon>
        <taxon>Ceratitis</taxon>
    </lineage>
</organism>
<evidence type="ECO:0000313" key="1">
    <source>
        <dbReference type="EMBL" id="CAD7011398.1"/>
    </source>
</evidence>
<sequence length="72" mass="8362">MYVDDVLSGGHDIESTIPVRIEINQIKTRKKKEQIIFKEKQAGGLNYVEIGFKMKDSEHIICQLKITEEQQQ</sequence>
<proteinExistence type="predicted"/>
<dbReference type="Proteomes" id="UP000606786">
    <property type="component" value="Unassembled WGS sequence"/>
</dbReference>
<gene>
    <name evidence="1" type="ORF">CCAP1982_LOCUS19498</name>
</gene>
<comment type="caution">
    <text evidence="1">The sequence shown here is derived from an EMBL/GenBank/DDBJ whole genome shotgun (WGS) entry which is preliminary data.</text>
</comment>
<dbReference type="AlphaFoldDB" id="A0A811V5J1"/>
<name>A0A811V5J1_CERCA</name>
<accession>A0A811V5J1</accession>